<reference evidence="2" key="1">
    <citation type="submission" date="2004-12" db="EMBL/GenBank/DDBJ databases">
        <authorList>
            <person name="Chen B.S."/>
            <person name="Li Y.Z."/>
            <person name="Peng Y.L."/>
            <person name="Dong H.T."/>
            <person name="Li D.B."/>
        </authorList>
    </citation>
    <scope>NUCLEOTIDE SEQUENCE</scope>
    <source>
        <strain evidence="2">Y34</strain>
        <tissue evidence="2">Conidia</tissue>
    </source>
</reference>
<evidence type="ECO:0000259" key="1">
    <source>
        <dbReference type="Pfam" id="PF12002"/>
    </source>
</evidence>
<protein>
    <recommendedName>
        <fullName evidence="1">MgsA AAA+ ATPase C-terminal domain-containing protein</fullName>
    </recommendedName>
</protein>
<dbReference type="SUPFAM" id="SSF48019">
    <property type="entry name" value="post-AAA+ oligomerization domain-like"/>
    <property type="match status" value="1"/>
</dbReference>
<dbReference type="GO" id="GO:0003677">
    <property type="term" value="F:DNA binding"/>
    <property type="evidence" value="ECO:0007669"/>
    <property type="project" value="InterPro"/>
</dbReference>
<sequence length="51" mass="5826">MGYGAEYKYNPNYKDGKVKQQYLPDDLVGRRFLEERDLGTEIDPDLGEDGG</sequence>
<dbReference type="GO" id="GO:0006260">
    <property type="term" value="P:DNA replication"/>
    <property type="evidence" value="ECO:0007669"/>
    <property type="project" value="InterPro"/>
</dbReference>
<organism evidence="2">
    <name type="scientific">Pyricularia grisea</name>
    <name type="common">Crabgrass-specific blast fungus</name>
    <name type="synonym">Magnaporthe grisea</name>
    <dbReference type="NCBI Taxonomy" id="148305"/>
    <lineage>
        <taxon>Eukaryota</taxon>
        <taxon>Fungi</taxon>
        <taxon>Dikarya</taxon>
        <taxon>Ascomycota</taxon>
        <taxon>Pezizomycotina</taxon>
        <taxon>Sordariomycetes</taxon>
        <taxon>Sordariomycetidae</taxon>
        <taxon>Magnaporthales</taxon>
        <taxon>Pyriculariaceae</taxon>
        <taxon>Pyricularia</taxon>
    </lineage>
</organism>
<dbReference type="EMBL" id="AY850307">
    <property type="protein sequence ID" value="AAW69313.1"/>
    <property type="molecule type" value="mRNA"/>
</dbReference>
<dbReference type="AlphaFoldDB" id="Q5G5B7"/>
<feature type="domain" description="MgsA AAA+ ATPase C-terminal" evidence="1">
    <location>
        <begin position="1"/>
        <end position="41"/>
    </location>
</feature>
<evidence type="ECO:0000313" key="2">
    <source>
        <dbReference type="EMBL" id="AAW69313.1"/>
    </source>
</evidence>
<dbReference type="Gene3D" id="1.10.3710.10">
    <property type="entry name" value="DNA polymerase III clamp loader subunits, C-terminal domain"/>
    <property type="match status" value="1"/>
</dbReference>
<accession>Q5G5B7</accession>
<proteinExistence type="evidence at transcript level"/>
<name>Q5G5B7_PYRGI</name>
<dbReference type="Pfam" id="PF12002">
    <property type="entry name" value="MgsA_C"/>
    <property type="match status" value="1"/>
</dbReference>
<dbReference type="InterPro" id="IPR008921">
    <property type="entry name" value="DNA_pol3_clamp-load_cplx_C"/>
</dbReference>
<dbReference type="InterPro" id="IPR021886">
    <property type="entry name" value="MgsA_C"/>
</dbReference>